<dbReference type="FunFam" id="3.40.640.10:FF:000031">
    <property type="entry name" value="Kynureninase"/>
    <property type="match status" value="1"/>
</dbReference>
<feature type="binding site" evidence="4">
    <location>
        <position position="224"/>
    </location>
    <ligand>
        <name>pyridoxal 5'-phosphate</name>
        <dbReference type="ChEBI" id="CHEBI:597326"/>
    </ligand>
</feature>
<dbReference type="HAMAP" id="MF_01970">
    <property type="entry name" value="Kynureninase"/>
    <property type="match status" value="1"/>
</dbReference>
<evidence type="ECO:0000256" key="3">
    <source>
        <dbReference type="ARBA" id="ARBA00022898"/>
    </source>
</evidence>
<keyword evidence="2 4" id="KW-0378">Hydrolase</keyword>
<feature type="binding site" evidence="4">
    <location>
        <position position="140"/>
    </location>
    <ligand>
        <name>pyridoxal 5'-phosphate</name>
        <dbReference type="ChEBI" id="CHEBI:597326"/>
    </ligand>
</feature>
<dbReference type="GO" id="GO:0030170">
    <property type="term" value="F:pyridoxal phosphate binding"/>
    <property type="evidence" value="ECO:0007669"/>
    <property type="project" value="UniProtKB-UniRule"/>
</dbReference>
<dbReference type="GO" id="GO:0005737">
    <property type="term" value="C:cytoplasm"/>
    <property type="evidence" value="ECO:0007669"/>
    <property type="project" value="UniProtKB-SubCell"/>
</dbReference>
<dbReference type="GO" id="GO:0030429">
    <property type="term" value="F:kynureninase activity"/>
    <property type="evidence" value="ECO:0007669"/>
    <property type="project" value="UniProtKB-UniRule"/>
</dbReference>
<dbReference type="InterPro" id="IPR015424">
    <property type="entry name" value="PyrdxlP-dep_Trfase"/>
</dbReference>
<feature type="modified residue" description="N6-(pyridoxal phosphate)lysine" evidence="4">
    <location>
        <position position="279"/>
    </location>
</feature>
<feature type="binding site" evidence="4">
    <location>
        <position position="253"/>
    </location>
    <ligand>
        <name>pyridoxal 5'-phosphate</name>
        <dbReference type="ChEBI" id="CHEBI:597326"/>
    </ligand>
</feature>
<dbReference type="InterPro" id="IPR015422">
    <property type="entry name" value="PyrdxlP-dep_Trfase_small"/>
</dbReference>
<dbReference type="InterPro" id="IPR015421">
    <property type="entry name" value="PyrdxlP-dep_Trfase_major"/>
</dbReference>
<dbReference type="PANTHER" id="PTHR14084:SF0">
    <property type="entry name" value="KYNURENINASE"/>
    <property type="match status" value="1"/>
</dbReference>
<feature type="binding site" evidence="4">
    <location>
        <position position="256"/>
    </location>
    <ligand>
        <name>pyridoxal 5'-phosphate</name>
        <dbReference type="ChEBI" id="CHEBI:597326"/>
    </ligand>
</feature>
<dbReference type="SUPFAM" id="SSF53383">
    <property type="entry name" value="PLP-dependent transferases"/>
    <property type="match status" value="1"/>
</dbReference>
<feature type="binding site" evidence="4">
    <location>
        <position position="141"/>
    </location>
    <ligand>
        <name>pyridoxal 5'-phosphate</name>
        <dbReference type="ChEBI" id="CHEBI:597326"/>
    </ligand>
</feature>
<comment type="catalytic activity">
    <reaction evidence="4 5">
        <text>L-kynurenine + H2O = anthranilate + L-alanine + H(+)</text>
        <dbReference type="Rhea" id="RHEA:16813"/>
        <dbReference type="ChEBI" id="CHEBI:15377"/>
        <dbReference type="ChEBI" id="CHEBI:15378"/>
        <dbReference type="ChEBI" id="CHEBI:16567"/>
        <dbReference type="ChEBI" id="CHEBI:57959"/>
        <dbReference type="ChEBI" id="CHEBI:57972"/>
        <dbReference type="EC" id="3.7.1.3"/>
    </reaction>
</comment>
<name>A0A914QC08_9BILA</name>
<comment type="cofactor">
    <cofactor evidence="4 5">
        <name>pyridoxal 5'-phosphate</name>
        <dbReference type="ChEBI" id="CHEBI:597326"/>
    </cofactor>
</comment>
<evidence type="ECO:0000256" key="2">
    <source>
        <dbReference type="ARBA" id="ARBA00022801"/>
    </source>
</evidence>
<accession>A0A914QC08</accession>
<evidence type="ECO:0000256" key="1">
    <source>
        <dbReference type="ARBA" id="ARBA00022642"/>
    </source>
</evidence>
<evidence type="ECO:0000313" key="7">
    <source>
        <dbReference type="WBParaSite" id="PDA_v2.g26823.t1"/>
    </source>
</evidence>
<dbReference type="EC" id="3.7.1.3" evidence="4 5"/>
<dbReference type="PANTHER" id="PTHR14084">
    <property type="entry name" value="KYNURENINASE"/>
    <property type="match status" value="1"/>
</dbReference>
<organism evidence="6 7">
    <name type="scientific">Panagrolaimus davidi</name>
    <dbReference type="NCBI Taxonomy" id="227884"/>
    <lineage>
        <taxon>Eukaryota</taxon>
        <taxon>Metazoa</taxon>
        <taxon>Ecdysozoa</taxon>
        <taxon>Nematoda</taxon>
        <taxon>Chromadorea</taxon>
        <taxon>Rhabditida</taxon>
        <taxon>Tylenchina</taxon>
        <taxon>Panagrolaimomorpha</taxon>
        <taxon>Panagrolaimoidea</taxon>
        <taxon>Panagrolaimidae</taxon>
        <taxon>Panagrolaimus</taxon>
    </lineage>
</organism>
<reference evidence="7" key="1">
    <citation type="submission" date="2022-11" db="UniProtKB">
        <authorList>
            <consortium name="WormBaseParasite"/>
        </authorList>
    </citation>
    <scope>IDENTIFICATION</scope>
</reference>
<feature type="binding site" evidence="4">
    <location>
        <position position="336"/>
    </location>
    <ligand>
        <name>pyridoxal 5'-phosphate</name>
        <dbReference type="ChEBI" id="CHEBI:597326"/>
    </ligand>
</feature>
<dbReference type="GO" id="GO:0097053">
    <property type="term" value="P:L-kynurenine catabolic process"/>
    <property type="evidence" value="ECO:0007669"/>
    <property type="project" value="UniProtKB-UniRule"/>
</dbReference>
<comment type="subcellular location">
    <subcellularLocation>
        <location evidence="4 5">Cytoplasm</location>
    </subcellularLocation>
</comment>
<dbReference type="AlphaFoldDB" id="A0A914QC08"/>
<comment type="subunit">
    <text evidence="4 5">Homodimer.</text>
</comment>
<evidence type="ECO:0000256" key="4">
    <source>
        <dbReference type="HAMAP-Rule" id="MF_03017"/>
    </source>
</evidence>
<proteinExistence type="inferred from homology"/>
<dbReference type="GO" id="GO:0043420">
    <property type="term" value="P:anthranilate metabolic process"/>
    <property type="evidence" value="ECO:0007669"/>
    <property type="project" value="UniProtKB-UniRule"/>
</dbReference>
<comment type="catalytic activity">
    <reaction evidence="5">
        <text>3-hydroxy-L-kynurenine + H2O = 3-hydroxyanthranilate + L-alanine + H(+)</text>
        <dbReference type="Rhea" id="RHEA:25143"/>
        <dbReference type="ChEBI" id="CHEBI:15377"/>
        <dbReference type="ChEBI" id="CHEBI:15378"/>
        <dbReference type="ChEBI" id="CHEBI:36559"/>
        <dbReference type="ChEBI" id="CHEBI:57972"/>
        <dbReference type="ChEBI" id="CHEBI:58125"/>
        <dbReference type="EC" id="3.7.1.3"/>
    </reaction>
</comment>
<evidence type="ECO:0000313" key="6">
    <source>
        <dbReference type="Proteomes" id="UP000887578"/>
    </source>
</evidence>
<sequence>MSQKFVIDYLKNVASDSGISTDSDGLISLELAEKLNEKDELAFLRNEFFIPKMGTLPEADSAVIDPEEESIYLCGNSLGLMPKAAKKFADQQFDKWAKMGVFGHTHGPVPWALCDEECLPGIAKVVGASDISEVAMMNGLTVNVHVLLTAFYKPTEKRHKILMESKAFPSDHYAVESQIRLKDRKIEDSMICLSPREGEDLIRNEDIIKYIEENGDEIAVIFFSGVQYYTGQVFDIEKITAAGHKKGCIVGWDLAHAFANIPLYLSKWDIDFACWCTYKYGSSGAGGLAGAFINKRFKSDKRERMLGWWSHRLSSRFTMDNVMDLDDGAFGYRISNPPIFLATGILGFLEVFNKTSMEKLREKSLKLTGYLEFLVNFHLQKLSEISKVRCEILTPKDPEQRGCQLSLKFNFDIAEVYKQLVRRGIAVDKRYPYVIRVTPVHFYNNFTDVWRFVKQLVECIKEFS</sequence>
<keyword evidence="4 5" id="KW-0963">Cytoplasm</keyword>
<dbReference type="Gene3D" id="3.90.1150.10">
    <property type="entry name" value="Aspartate Aminotransferase, domain 1"/>
    <property type="match status" value="1"/>
</dbReference>
<dbReference type="GO" id="GO:0019441">
    <property type="term" value="P:L-tryptophan catabolic process to kynurenine"/>
    <property type="evidence" value="ECO:0007669"/>
    <property type="project" value="TreeGrafter"/>
</dbReference>
<dbReference type="GO" id="GO:0034354">
    <property type="term" value="P:'de novo' NAD+ biosynthetic process from L-tryptophan"/>
    <property type="evidence" value="ECO:0007669"/>
    <property type="project" value="UniProtKB-UniRule"/>
</dbReference>
<dbReference type="Proteomes" id="UP000887578">
    <property type="component" value="Unplaced"/>
</dbReference>
<dbReference type="GO" id="GO:0019805">
    <property type="term" value="P:quinolinate biosynthetic process"/>
    <property type="evidence" value="ECO:0007669"/>
    <property type="project" value="UniProtKB-UniRule"/>
</dbReference>
<dbReference type="NCBIfam" id="TIGR01814">
    <property type="entry name" value="kynureninase"/>
    <property type="match status" value="1"/>
</dbReference>
<keyword evidence="6" id="KW-1185">Reference proteome</keyword>
<dbReference type="Gene3D" id="3.40.640.10">
    <property type="entry name" value="Type I PLP-dependent aspartate aminotransferase-like (Major domain)"/>
    <property type="match status" value="1"/>
</dbReference>
<dbReference type="InterPro" id="IPR010111">
    <property type="entry name" value="Kynureninase"/>
</dbReference>
<feature type="binding site" evidence="4">
    <location>
        <position position="278"/>
    </location>
    <ligand>
        <name>pyridoxal 5'-phosphate</name>
        <dbReference type="ChEBI" id="CHEBI:597326"/>
    </ligand>
</feature>
<protein>
    <recommendedName>
        <fullName evidence="4 5">Kynureninase</fullName>
        <ecNumber evidence="4 5">3.7.1.3</ecNumber>
    </recommendedName>
    <alternativeName>
        <fullName evidence="4">L-kynurenine hydrolase</fullName>
    </alternativeName>
</protein>
<keyword evidence="1 4" id="KW-0662">Pyridine nucleotide biosynthesis</keyword>
<comment type="pathway">
    <text evidence="4 5">Amino-acid degradation; L-kynurenine degradation; L-alanine and anthranilate from L-kynurenine: step 1/1.</text>
</comment>
<dbReference type="PIRSF" id="PIRSF038800">
    <property type="entry name" value="KYNU"/>
    <property type="match status" value="1"/>
</dbReference>
<comment type="pathway">
    <text evidence="4 5">Cofactor biosynthesis; NAD(+) biosynthesis; quinolinate from L-kynurenine: step 2/3.</text>
</comment>
<evidence type="ECO:0000256" key="5">
    <source>
        <dbReference type="PIRNR" id="PIRNR038800"/>
    </source>
</evidence>
<keyword evidence="3 4" id="KW-0663">Pyridoxal phosphate</keyword>
<comment type="function">
    <text evidence="4 5">Catalyzes the cleavage of L-kynurenine (L-Kyn) and L-3-hydroxykynurenine (L-3OHKyn) into anthranilic acid (AA) and 3-hydroxyanthranilic acid (3-OHAA), respectively.</text>
</comment>
<feature type="binding site" evidence="4">
    <location>
        <begin position="168"/>
        <end position="171"/>
    </location>
    <ligand>
        <name>pyridoxal 5'-phosphate</name>
        <dbReference type="ChEBI" id="CHEBI:597326"/>
    </ligand>
</feature>
<feature type="binding site" evidence="4">
    <location>
        <position position="308"/>
    </location>
    <ligand>
        <name>pyridoxal 5'-phosphate</name>
        <dbReference type="ChEBI" id="CHEBI:597326"/>
    </ligand>
</feature>
<dbReference type="WBParaSite" id="PDA_v2.g26823.t1">
    <property type="protein sequence ID" value="PDA_v2.g26823.t1"/>
    <property type="gene ID" value="PDA_v2.g26823"/>
</dbReference>
<dbReference type="Pfam" id="PF22580">
    <property type="entry name" value="KYNU_C"/>
    <property type="match status" value="1"/>
</dbReference>
<comment type="similarity">
    <text evidence="4 5">Belongs to the kynureninase family.</text>
</comment>